<dbReference type="Gene3D" id="1.25.40.10">
    <property type="entry name" value="Tetratricopeptide repeat domain"/>
    <property type="match status" value="2"/>
</dbReference>
<organism evidence="2 3">
    <name type="scientific">Fusarium oxysporum f. sp. lycopersici (strain 4287 / CBS 123668 / FGSC 9935 / NRRL 34936)</name>
    <name type="common">Fusarium vascular wilt of tomato</name>
    <dbReference type="NCBI Taxonomy" id="426428"/>
    <lineage>
        <taxon>Eukaryota</taxon>
        <taxon>Fungi</taxon>
        <taxon>Dikarya</taxon>
        <taxon>Ascomycota</taxon>
        <taxon>Pezizomycotina</taxon>
        <taxon>Sordariomycetes</taxon>
        <taxon>Hypocreomycetidae</taxon>
        <taxon>Hypocreales</taxon>
        <taxon>Nectriaceae</taxon>
        <taxon>Fusarium</taxon>
        <taxon>Fusarium oxysporum species complex</taxon>
    </lineage>
</organism>
<dbReference type="Proteomes" id="UP000009097">
    <property type="component" value="Unassembled WGS sequence"/>
</dbReference>
<proteinExistence type="predicted"/>
<dbReference type="KEGG" id="fox:FOXG_07049"/>
<dbReference type="OrthoDB" id="9991317at2759"/>
<dbReference type="Pfam" id="PF13432">
    <property type="entry name" value="TPR_16"/>
    <property type="match status" value="1"/>
</dbReference>
<dbReference type="PANTHER" id="PTHR19959:SF119">
    <property type="entry name" value="FUNGAL LIPASE-LIKE DOMAIN-CONTAINING PROTEIN"/>
    <property type="match status" value="1"/>
</dbReference>
<dbReference type="VEuPathDB" id="FungiDB:FOXG_07049"/>
<protein>
    <recommendedName>
        <fullName evidence="1">CHAT domain-containing protein</fullName>
    </recommendedName>
</protein>
<evidence type="ECO:0000313" key="3">
    <source>
        <dbReference type="Proteomes" id="UP000009097"/>
    </source>
</evidence>
<accession>A0A0J9V464</accession>
<dbReference type="Pfam" id="PF12770">
    <property type="entry name" value="CHAT"/>
    <property type="match status" value="1"/>
</dbReference>
<dbReference type="InterPro" id="IPR011990">
    <property type="entry name" value="TPR-like_helical_dom_sf"/>
</dbReference>
<dbReference type="AlphaFoldDB" id="A0A0J9V464"/>
<dbReference type="PANTHER" id="PTHR19959">
    <property type="entry name" value="KINESIN LIGHT CHAIN"/>
    <property type="match status" value="1"/>
</dbReference>
<gene>
    <name evidence="2" type="ORF">FOXG_07049</name>
</gene>
<sequence length="918" mass="103421">MTDIEAFAADNDIGREDIPHLFSKLAIDAYKRYMQTGRRDDISKAIDSAKQGIDLADDSNPWLTQWLNNLGVFLETRYQRTGEMKDLEEAIQIVRQAVEWTPNGHSDLTAMLSNLGNEVETRYERTREMKDLEEAIQIARRAVEWTPDDHPDLATWLNNLGVLLASRYERTEGMRDLEEAIQIARRAIEWSPNDHPDLAVRLNNLANMLGRRYERMGEMKDLEESIEAARRAVESTPNDHPNLAGWLSNLGNKLESRFERTREMKDLEEAIQAAKRAVEATPDGCPDQAAMSNNLGIKLIRRYERTEEMKDLEEAIETARRAVDSTPDDHQNLAAWLNNAGRFFERLYEQTGKMRDLGKASAYLLQAWSCLNAVPFHRVTAAAKCLELLAIQNRVDQSIDLGRKILDLLPSVHTRTLDRNDQQFVISAYAGVASDLCAFLLSANRLTEALECLEQGRAIIISQLLDDRGDLSSLRHDHLQLANRYQSLVDEVNAPTRQTTPGVVEALLRKRRQEAVAELDMCLKEIRCVPGYERFMLGQTVTEMQECITEGSIVVINITDFRSDAIIVSNNSLRTIVLPELSASKARLWVSKGWSTKKRSDQRGENDQFLDYLSWLWYACVKHIVAEISASKTHPSEGLPRVWWIGSGLASSMPFHAAGVHTRGSTENAYCRLISSYTPSIKELAYAQNQAKRAQEVLIAQDTNTMLIAAMPTSPKGPGDEKAPKELPRVEEEMREILILARSHMPTTVYTHPSTDQVLEALKTCRIAHFACHGTSDYSDPSNSGLILQKSTGLDERLVQDRLTVQRVSDLRLRYAQIAYLSACSTAENKAARLSDEVIHVMSGFQVAGFPHVVGCLWPAGDSERVEVSKRFYSLVLQRNQSVTNNKVASALQEAVMAVRAENLSMPLNWAQFVHYGV</sequence>
<evidence type="ECO:0000313" key="2">
    <source>
        <dbReference type="EMBL" id="KNB06284.1"/>
    </source>
</evidence>
<dbReference type="SUPFAM" id="SSF81901">
    <property type="entry name" value="HCP-like"/>
    <property type="match status" value="1"/>
</dbReference>
<reference evidence="2" key="1">
    <citation type="submission" date="2007-04" db="EMBL/GenBank/DDBJ databases">
        <authorList>
            <consortium name="The Broad Institute Genome Sequencing Platform"/>
            <person name="Birren B."/>
            <person name="Lander E."/>
            <person name="Galagan J."/>
            <person name="Nusbaum C."/>
            <person name="Devon K."/>
            <person name="Ma L.-J."/>
            <person name="Jaffe D."/>
            <person name="Butler J."/>
            <person name="Alvarez P."/>
            <person name="Gnerre S."/>
            <person name="Grabherr M."/>
            <person name="Kleber M."/>
            <person name="Mauceli E."/>
            <person name="Brockman W."/>
            <person name="MacCallum I.A."/>
            <person name="Young S."/>
            <person name="LaButti K."/>
            <person name="DeCaprio D."/>
            <person name="Crawford M."/>
            <person name="Koehrsen M."/>
            <person name="Engels R."/>
            <person name="Montgomery P."/>
            <person name="Pearson M."/>
            <person name="Howarth C."/>
            <person name="Larson L."/>
            <person name="White J."/>
            <person name="O'Leary S."/>
            <person name="Kodira C."/>
            <person name="Zeng Q."/>
            <person name="Yandava C."/>
            <person name="Alvarado L."/>
            <person name="Kistler C."/>
            <person name="Shim W.-B."/>
            <person name="Kang S."/>
            <person name="Woloshuk C."/>
        </authorList>
    </citation>
    <scope>NUCLEOTIDE SEQUENCE</scope>
    <source>
        <strain evidence="2">4287</strain>
    </source>
</reference>
<dbReference type="Pfam" id="PF13374">
    <property type="entry name" value="TPR_10"/>
    <property type="match status" value="4"/>
</dbReference>
<evidence type="ECO:0000259" key="1">
    <source>
        <dbReference type="Pfam" id="PF12770"/>
    </source>
</evidence>
<reference evidence="2" key="2">
    <citation type="journal article" date="2010" name="Nature">
        <title>Comparative genomics reveals mobile pathogenicity chromosomes in Fusarium.</title>
        <authorList>
            <person name="Ma L.J."/>
            <person name="van der Does H.C."/>
            <person name="Borkovich K.A."/>
            <person name="Coleman J.J."/>
            <person name="Daboussi M.J."/>
            <person name="Di Pietro A."/>
            <person name="Dufresne M."/>
            <person name="Freitag M."/>
            <person name="Grabherr M."/>
            <person name="Henrissat B."/>
            <person name="Houterman P.M."/>
            <person name="Kang S."/>
            <person name="Shim W.B."/>
            <person name="Woloshuk C."/>
            <person name="Xie X."/>
            <person name="Xu J.R."/>
            <person name="Antoniw J."/>
            <person name="Baker S.E."/>
            <person name="Bluhm B.H."/>
            <person name="Breakspear A."/>
            <person name="Brown D.W."/>
            <person name="Butchko R.A."/>
            <person name="Chapman S."/>
            <person name="Coulson R."/>
            <person name="Coutinho P.M."/>
            <person name="Danchin E.G."/>
            <person name="Diener A."/>
            <person name="Gale L.R."/>
            <person name="Gardiner D.M."/>
            <person name="Goff S."/>
            <person name="Hammond-Kosack K.E."/>
            <person name="Hilburn K."/>
            <person name="Hua-Van A."/>
            <person name="Jonkers W."/>
            <person name="Kazan K."/>
            <person name="Kodira C.D."/>
            <person name="Koehrsen M."/>
            <person name="Kumar L."/>
            <person name="Lee Y.H."/>
            <person name="Li L."/>
            <person name="Manners J.M."/>
            <person name="Miranda-Saavedra D."/>
            <person name="Mukherjee M."/>
            <person name="Park G."/>
            <person name="Park J."/>
            <person name="Park S.Y."/>
            <person name="Proctor R.H."/>
            <person name="Regev A."/>
            <person name="Ruiz-Roldan M.C."/>
            <person name="Sain D."/>
            <person name="Sakthikumar S."/>
            <person name="Sykes S."/>
            <person name="Schwartz D.C."/>
            <person name="Turgeon B.G."/>
            <person name="Wapinski I."/>
            <person name="Yoder O."/>
            <person name="Young S."/>
            <person name="Zeng Q."/>
            <person name="Zhou S."/>
            <person name="Galagan J."/>
            <person name="Cuomo C.A."/>
            <person name="Kistler H.C."/>
            <person name="Rep M."/>
        </authorList>
    </citation>
    <scope>NUCLEOTIDE SEQUENCE [LARGE SCALE GENOMIC DNA]</scope>
    <source>
        <strain evidence="2">4287</strain>
    </source>
</reference>
<dbReference type="InterPro" id="IPR024983">
    <property type="entry name" value="CHAT_dom"/>
</dbReference>
<dbReference type="EMBL" id="DS231704">
    <property type="protein sequence ID" value="KNB06284.1"/>
    <property type="molecule type" value="Genomic_DNA"/>
</dbReference>
<name>A0A0J9V464_FUSO4</name>
<dbReference type="RefSeq" id="XP_018244329.1">
    <property type="nucleotide sequence ID" value="XM_018385681.1"/>
</dbReference>
<feature type="domain" description="CHAT" evidence="1">
    <location>
        <begin position="612"/>
        <end position="917"/>
    </location>
</feature>
<dbReference type="GeneID" id="28948806"/>
<dbReference type="SUPFAM" id="SSF48452">
    <property type="entry name" value="TPR-like"/>
    <property type="match status" value="1"/>
</dbReference>